<name>A0A812LFY2_SYMPI</name>
<proteinExistence type="predicted"/>
<comment type="caution">
    <text evidence="2">The sequence shown here is derived from an EMBL/GenBank/DDBJ whole genome shotgun (WGS) entry which is preliminary data.</text>
</comment>
<dbReference type="OrthoDB" id="416848at2759"/>
<evidence type="ECO:0000313" key="3">
    <source>
        <dbReference type="Proteomes" id="UP000649617"/>
    </source>
</evidence>
<dbReference type="AlphaFoldDB" id="A0A812LFY2"/>
<dbReference type="Proteomes" id="UP000649617">
    <property type="component" value="Unassembled WGS sequence"/>
</dbReference>
<reference evidence="2" key="1">
    <citation type="submission" date="2021-02" db="EMBL/GenBank/DDBJ databases">
        <authorList>
            <person name="Dougan E. K."/>
            <person name="Rhodes N."/>
            <person name="Thang M."/>
            <person name="Chan C."/>
        </authorList>
    </citation>
    <scope>NUCLEOTIDE SEQUENCE</scope>
</reference>
<accession>A0A812LFY2</accession>
<evidence type="ECO:0000313" key="2">
    <source>
        <dbReference type="EMBL" id="CAE7241050.1"/>
    </source>
</evidence>
<gene>
    <name evidence="2" type="ORF">SPIL2461_LOCUS4152</name>
</gene>
<feature type="region of interest" description="Disordered" evidence="1">
    <location>
        <begin position="156"/>
        <end position="187"/>
    </location>
</feature>
<organism evidence="2 3">
    <name type="scientific">Symbiodinium pilosum</name>
    <name type="common">Dinoflagellate</name>
    <dbReference type="NCBI Taxonomy" id="2952"/>
    <lineage>
        <taxon>Eukaryota</taxon>
        <taxon>Sar</taxon>
        <taxon>Alveolata</taxon>
        <taxon>Dinophyceae</taxon>
        <taxon>Suessiales</taxon>
        <taxon>Symbiodiniaceae</taxon>
        <taxon>Symbiodinium</taxon>
    </lineage>
</organism>
<keyword evidence="3" id="KW-1185">Reference proteome</keyword>
<protein>
    <submittedName>
        <fullName evidence="2">Uncharacterized protein</fullName>
    </submittedName>
</protein>
<evidence type="ECO:0000256" key="1">
    <source>
        <dbReference type="SAM" id="MobiDB-lite"/>
    </source>
</evidence>
<dbReference type="EMBL" id="CAJNIZ010005347">
    <property type="protein sequence ID" value="CAE7241050.1"/>
    <property type="molecule type" value="Genomic_DNA"/>
</dbReference>
<sequence>MGTGGLVVFRSVRGGQKSVYACIYFQCDGYWQDLGVRLAEFLDSCLLVNGLGANLPKDKIVCNGFGCLVAQFIAQFKTGPGHLYLFSTDCKLQMEFVYVVEYNCDAPTPLLSVKSWQGRCSTGEQEAEFLSPAGFRAFCQRSGAYEDDITMTCAPKRKKIRMAPQPRESDDDTDDEPPQSVKLDQLD</sequence>